<name>A0A9W6WDE3_AMBMO</name>
<gene>
    <name evidence="1" type="ORF">Amon01_000884800</name>
</gene>
<sequence>MYTVQAFESVFWDSKIKLPSFEDMYIPPEEEEEEYTNWKMRMENAKGANEIFDEILENFKTFRVDCFVFRTFTGSLRLGDILHNSSSN</sequence>
<proteinExistence type="predicted"/>
<keyword evidence="2" id="KW-1185">Reference proteome</keyword>
<accession>A0A9W6WDE3</accession>
<dbReference type="AlphaFoldDB" id="A0A9W6WDE3"/>
<organism evidence="1 2">
    <name type="scientific">Ambrosiozyma monospora</name>
    <name type="common">Yeast</name>
    <name type="synonym">Endomycopsis monosporus</name>
    <dbReference type="NCBI Taxonomy" id="43982"/>
    <lineage>
        <taxon>Eukaryota</taxon>
        <taxon>Fungi</taxon>
        <taxon>Dikarya</taxon>
        <taxon>Ascomycota</taxon>
        <taxon>Saccharomycotina</taxon>
        <taxon>Pichiomycetes</taxon>
        <taxon>Pichiales</taxon>
        <taxon>Pichiaceae</taxon>
        <taxon>Ambrosiozyma</taxon>
    </lineage>
</organism>
<comment type="caution">
    <text evidence="1">The sequence shown here is derived from an EMBL/GenBank/DDBJ whole genome shotgun (WGS) entry which is preliminary data.</text>
</comment>
<dbReference type="EMBL" id="BSXU01008625">
    <property type="protein sequence ID" value="GME66976.1"/>
    <property type="molecule type" value="Genomic_DNA"/>
</dbReference>
<evidence type="ECO:0000313" key="1">
    <source>
        <dbReference type="EMBL" id="GME66976.1"/>
    </source>
</evidence>
<evidence type="ECO:0000313" key="2">
    <source>
        <dbReference type="Proteomes" id="UP001165063"/>
    </source>
</evidence>
<dbReference type="Proteomes" id="UP001165063">
    <property type="component" value="Unassembled WGS sequence"/>
</dbReference>
<protein>
    <submittedName>
        <fullName evidence="1">Unnamed protein product</fullName>
    </submittedName>
</protein>
<reference evidence="1" key="1">
    <citation type="submission" date="2023-04" db="EMBL/GenBank/DDBJ databases">
        <title>Ambrosiozyma monospora NBRC 1965.</title>
        <authorList>
            <person name="Ichikawa N."/>
            <person name="Sato H."/>
            <person name="Tonouchi N."/>
        </authorList>
    </citation>
    <scope>NUCLEOTIDE SEQUENCE</scope>
    <source>
        <strain evidence="1">NBRC 1965</strain>
    </source>
</reference>